<reference evidence="5" key="1">
    <citation type="journal article" date="2019" name="Int. J. Syst. Evol. Microbiol.">
        <title>The Global Catalogue of Microorganisms (GCM) 10K type strain sequencing project: providing services to taxonomists for standard genome sequencing and annotation.</title>
        <authorList>
            <consortium name="The Broad Institute Genomics Platform"/>
            <consortium name="The Broad Institute Genome Sequencing Center for Infectious Disease"/>
            <person name="Wu L."/>
            <person name="Ma J."/>
        </authorList>
    </citation>
    <scope>NUCLEOTIDE SEQUENCE [LARGE SCALE GENOMIC DNA]</scope>
    <source>
        <strain evidence="5">JCM 31486</strain>
    </source>
</reference>
<dbReference type="SUPFAM" id="SSF53850">
    <property type="entry name" value="Periplasmic binding protein-like II"/>
    <property type="match status" value="1"/>
</dbReference>
<feature type="signal peptide" evidence="2">
    <location>
        <begin position="1"/>
        <end position="21"/>
    </location>
</feature>
<gene>
    <name evidence="4" type="ORF">ACFQ1S_02780</name>
</gene>
<dbReference type="PANTHER" id="PTHR30290">
    <property type="entry name" value="PERIPLASMIC BINDING COMPONENT OF ABC TRANSPORTER"/>
    <property type="match status" value="1"/>
</dbReference>
<accession>A0ABW3M2Q9</accession>
<dbReference type="PIRSF" id="PIRSF002741">
    <property type="entry name" value="MppA"/>
    <property type="match status" value="1"/>
</dbReference>
<evidence type="ECO:0000256" key="1">
    <source>
        <dbReference type="SAM" id="MobiDB-lite"/>
    </source>
</evidence>
<dbReference type="Proteomes" id="UP001597045">
    <property type="component" value="Unassembled WGS sequence"/>
</dbReference>
<dbReference type="Gene3D" id="3.40.190.10">
    <property type="entry name" value="Periplasmic binding protein-like II"/>
    <property type="match status" value="1"/>
</dbReference>
<dbReference type="Gene3D" id="3.10.105.10">
    <property type="entry name" value="Dipeptide-binding Protein, Domain 3"/>
    <property type="match status" value="1"/>
</dbReference>
<feature type="domain" description="Solute-binding protein family 5" evidence="3">
    <location>
        <begin position="114"/>
        <end position="515"/>
    </location>
</feature>
<dbReference type="EMBL" id="JBHTIS010000083">
    <property type="protein sequence ID" value="MFD1044592.1"/>
    <property type="molecule type" value="Genomic_DNA"/>
</dbReference>
<keyword evidence="2" id="KW-0732">Signal</keyword>
<protein>
    <submittedName>
        <fullName evidence="4">ABC transporter family substrate-binding protein</fullName>
    </submittedName>
</protein>
<comment type="caution">
    <text evidence="4">The sequence shown here is derived from an EMBL/GenBank/DDBJ whole genome shotgun (WGS) entry which is preliminary data.</text>
</comment>
<keyword evidence="5" id="KW-1185">Reference proteome</keyword>
<feature type="chain" id="PRO_5046479431" evidence="2">
    <location>
        <begin position="22"/>
        <end position="609"/>
    </location>
</feature>
<proteinExistence type="predicted"/>
<evidence type="ECO:0000259" key="3">
    <source>
        <dbReference type="Pfam" id="PF00496"/>
    </source>
</evidence>
<sequence>MRRSKAVSAIALAAAATLVLSACGSGGGNETGGGNNQQQNQKPGDIGAQDQLYKRPKVADAGDVTIAVEENYRDFNNYIGATNNQASTRVGNLTIPSPYIGVYTNGQIIPMIDGDLMESVKITSTDPQVVEYKFQQPAVWEDGKPIGCTDIYLAFVAHGLSSTKFDSEKTGYENIDKVDCSADDKTATLTFGKKFADYRGLFSIIGNNGLLPEHILKDKTGVDVTKITKQNVDAMAADIDKASQFYTTAWLKHDPSVAVSGGPYRVKSTDLRDTTVLERNPKWWGNKGGPATITLRTNTNAQSASQQLQNKEVAAIDVQADAPTAQQLRGISTVKTFAQGGQTYEHIDFNMSKPLFKDNPEFRKAIFQAIDRQAIVDNLVKDINPDAKPLGNFMFMPNESGYEDHYSDIGKGDVAAAKQTLEAAGWKLGSDNVYEKNGTKASFTLGYKTLTRRNKTYQLLANQLGKAGIQVISGQADSFNDELLPKSNFDAALFAWVGNLVKSSSYANYACKDNGGSSNYALYCDQAMDTAYKSANENLDFTSRTKQLNDVDKIIAKDQFSVPLFQLPDFAASDAGWGAADAEGKVGDLSYENFQGGVSWNSFAWQKRS</sequence>
<dbReference type="CDD" id="cd08501">
    <property type="entry name" value="PBP2_Lpqw"/>
    <property type="match status" value="1"/>
</dbReference>
<dbReference type="PROSITE" id="PS51257">
    <property type="entry name" value="PROKAR_LIPOPROTEIN"/>
    <property type="match status" value="1"/>
</dbReference>
<dbReference type="InterPro" id="IPR000914">
    <property type="entry name" value="SBP_5_dom"/>
</dbReference>
<evidence type="ECO:0000313" key="4">
    <source>
        <dbReference type="EMBL" id="MFD1044592.1"/>
    </source>
</evidence>
<evidence type="ECO:0000256" key="2">
    <source>
        <dbReference type="SAM" id="SignalP"/>
    </source>
</evidence>
<dbReference type="InterPro" id="IPR039424">
    <property type="entry name" value="SBP_5"/>
</dbReference>
<feature type="region of interest" description="Disordered" evidence="1">
    <location>
        <begin position="28"/>
        <end position="47"/>
    </location>
</feature>
<organism evidence="4 5">
    <name type="scientific">Kibdelosporangium lantanae</name>
    <dbReference type="NCBI Taxonomy" id="1497396"/>
    <lineage>
        <taxon>Bacteria</taxon>
        <taxon>Bacillati</taxon>
        <taxon>Actinomycetota</taxon>
        <taxon>Actinomycetes</taxon>
        <taxon>Pseudonocardiales</taxon>
        <taxon>Pseudonocardiaceae</taxon>
        <taxon>Kibdelosporangium</taxon>
    </lineage>
</organism>
<dbReference type="InterPro" id="IPR030678">
    <property type="entry name" value="Peptide/Ni-bd"/>
</dbReference>
<dbReference type="Pfam" id="PF00496">
    <property type="entry name" value="SBP_bac_5"/>
    <property type="match status" value="1"/>
</dbReference>
<dbReference type="PANTHER" id="PTHR30290:SF65">
    <property type="entry name" value="MONOACYL PHOSPHATIDYLINOSITOL TETRAMANNOSIDE-BINDING PROTEIN LPQW-RELATED"/>
    <property type="match status" value="1"/>
</dbReference>
<evidence type="ECO:0000313" key="5">
    <source>
        <dbReference type="Proteomes" id="UP001597045"/>
    </source>
</evidence>
<name>A0ABW3M2Q9_9PSEU</name>